<accession>A0A2V1GY04</accession>
<dbReference type="InterPro" id="IPR032687">
    <property type="entry name" value="AraC-type_N"/>
</dbReference>
<dbReference type="OrthoDB" id="9805730at2"/>
<dbReference type="EMBL" id="QDDL01000001">
    <property type="protein sequence ID" value="PVZ71656.1"/>
    <property type="molecule type" value="Genomic_DNA"/>
</dbReference>
<name>A0A2V1GY04_9GAMM</name>
<dbReference type="GO" id="GO:0005829">
    <property type="term" value="C:cytosol"/>
    <property type="evidence" value="ECO:0007669"/>
    <property type="project" value="TreeGrafter"/>
</dbReference>
<gene>
    <name evidence="3" type="ORF">DC094_01080</name>
</gene>
<dbReference type="PANTHER" id="PTHR47894:SF1">
    <property type="entry name" value="HTH-TYPE TRANSCRIPTIONAL REGULATOR VQSM"/>
    <property type="match status" value="1"/>
</dbReference>
<reference evidence="3 4" key="1">
    <citation type="submission" date="2018-04" db="EMBL/GenBank/DDBJ databases">
        <title>Thalassorhabdus spongiae gen. nov., sp. nov., isolated from a marine sponge in South-West Iceland.</title>
        <authorList>
            <person name="Knobloch S."/>
            <person name="Daussin A."/>
            <person name="Johannsson R."/>
            <person name="Marteinsson V.T."/>
        </authorList>
    </citation>
    <scope>NUCLEOTIDE SEQUENCE [LARGE SCALE GENOMIC DNA]</scope>
    <source>
        <strain evidence="3 4">Hp12</strain>
    </source>
</reference>
<dbReference type="Pfam" id="PF12625">
    <property type="entry name" value="Arabinose_bd"/>
    <property type="match status" value="1"/>
</dbReference>
<evidence type="ECO:0000313" key="4">
    <source>
        <dbReference type="Proteomes" id="UP000244906"/>
    </source>
</evidence>
<dbReference type="Gene3D" id="1.10.10.60">
    <property type="entry name" value="Homeodomain-like"/>
    <property type="match status" value="1"/>
</dbReference>
<evidence type="ECO:0000313" key="3">
    <source>
        <dbReference type="EMBL" id="PVZ71656.1"/>
    </source>
</evidence>
<keyword evidence="4" id="KW-1185">Reference proteome</keyword>
<dbReference type="GO" id="GO:0003700">
    <property type="term" value="F:DNA-binding transcription factor activity"/>
    <property type="evidence" value="ECO:0007669"/>
    <property type="project" value="TreeGrafter"/>
</dbReference>
<sequence length="333" mass="36997">MAEVSAIAVIDLADQLISRGLVNIEQCNEIDPSIISLLNEDNAATRKVALSENLMPEVWLLRLWQLAQLKAGRSGVGILIGQQIEVGRLGMLANWIGATATLGEAFEVFVNNIVLMNAAEHWQASPVENGTLLEFSFVNSGYPEIAIQRSMSALLSWSGYLTGQFVKPIKANFSFSAPDNIDLVQKVFGPNCQFDMPVNQLLIENACWSLPVQSKNNYLKQLLSEKALKRNVPYIGEFAHQVTGLLSQDLVRYSSLENVLEALHCSRSSLSRKLKAEGTSFSLLLDQQRQLNFQKMVAADKPYSDIFPRLGFQSISAIYKAVVRWKFENNTGL</sequence>
<dbReference type="Proteomes" id="UP000244906">
    <property type="component" value="Unassembled WGS sequence"/>
</dbReference>
<keyword evidence="1" id="KW-0238">DNA-binding</keyword>
<comment type="caution">
    <text evidence="3">The sequence shown here is derived from an EMBL/GenBank/DDBJ whole genome shotgun (WGS) entry which is preliminary data.</text>
</comment>
<dbReference type="AlphaFoldDB" id="A0A2V1GY04"/>
<evidence type="ECO:0000256" key="1">
    <source>
        <dbReference type="ARBA" id="ARBA00023125"/>
    </source>
</evidence>
<dbReference type="RefSeq" id="WP_116685245.1">
    <property type="nucleotide sequence ID" value="NZ_CAWNYD010000001.1"/>
</dbReference>
<organism evidence="3 4">
    <name type="scientific">Pelagibaculum spongiae</name>
    <dbReference type="NCBI Taxonomy" id="2080658"/>
    <lineage>
        <taxon>Bacteria</taxon>
        <taxon>Pseudomonadati</taxon>
        <taxon>Pseudomonadota</taxon>
        <taxon>Gammaproteobacteria</taxon>
        <taxon>Oceanospirillales</taxon>
        <taxon>Pelagibaculum</taxon>
    </lineage>
</organism>
<feature type="domain" description="HTH-type transcriptional regulator AraC-type N-terminal" evidence="2">
    <location>
        <begin position="59"/>
        <end position="212"/>
    </location>
</feature>
<proteinExistence type="predicted"/>
<dbReference type="GO" id="GO:0000976">
    <property type="term" value="F:transcription cis-regulatory region binding"/>
    <property type="evidence" value="ECO:0007669"/>
    <property type="project" value="TreeGrafter"/>
</dbReference>
<dbReference type="PANTHER" id="PTHR47894">
    <property type="entry name" value="HTH-TYPE TRANSCRIPTIONAL REGULATOR GADX"/>
    <property type="match status" value="1"/>
</dbReference>
<evidence type="ECO:0000259" key="2">
    <source>
        <dbReference type="Pfam" id="PF12625"/>
    </source>
</evidence>
<protein>
    <recommendedName>
        <fullName evidence="2">HTH-type transcriptional regulator AraC-type N-terminal domain-containing protein</fullName>
    </recommendedName>
</protein>